<sequence length="236" mass="25669">MDSELQKVLEESENVVEKEEMVQEGDAQIGDAQIGDAQIGGAQIGGAQIIGNAGDTLDKNVVVDLGNNTIKSLLAYWTAAQKWDSSLQGFLGNFNINGTQYTDRPLLLSDLYSLNISSSGIPSTGRALQRKNLIQILFDNIPLAQYKHLPDPAYLGSGSSQTASQDDTQTGGNIDESTLPTQEVSLPPEPIQQIQEPQEQLPSLDIVEPSSTGGSYKWSSHKKRKSTRIRTKKNKK</sequence>
<accession>A0A6C0IFJ6</accession>
<organism evidence="2">
    <name type="scientific">viral metagenome</name>
    <dbReference type="NCBI Taxonomy" id="1070528"/>
    <lineage>
        <taxon>unclassified sequences</taxon>
        <taxon>metagenomes</taxon>
        <taxon>organismal metagenomes</taxon>
    </lineage>
</organism>
<name>A0A6C0IFJ6_9ZZZZ</name>
<feature type="compositionally biased region" description="Polar residues" evidence="1">
    <location>
        <begin position="209"/>
        <end position="218"/>
    </location>
</feature>
<feature type="compositionally biased region" description="Basic residues" evidence="1">
    <location>
        <begin position="219"/>
        <end position="236"/>
    </location>
</feature>
<evidence type="ECO:0000313" key="2">
    <source>
        <dbReference type="EMBL" id="QHT91265.1"/>
    </source>
</evidence>
<protein>
    <submittedName>
        <fullName evidence="2">Uncharacterized protein</fullName>
    </submittedName>
</protein>
<evidence type="ECO:0000256" key="1">
    <source>
        <dbReference type="SAM" id="MobiDB-lite"/>
    </source>
</evidence>
<feature type="region of interest" description="Disordered" evidence="1">
    <location>
        <begin position="152"/>
        <end position="236"/>
    </location>
</feature>
<feature type="compositionally biased region" description="Polar residues" evidence="1">
    <location>
        <begin position="157"/>
        <end position="184"/>
    </location>
</feature>
<dbReference type="EMBL" id="MN740165">
    <property type="protein sequence ID" value="QHT91265.1"/>
    <property type="molecule type" value="Genomic_DNA"/>
</dbReference>
<feature type="compositionally biased region" description="Low complexity" evidence="1">
    <location>
        <begin position="191"/>
        <end position="202"/>
    </location>
</feature>
<reference evidence="2" key="1">
    <citation type="journal article" date="2020" name="Nature">
        <title>Giant virus diversity and host interactions through global metagenomics.</title>
        <authorList>
            <person name="Schulz F."/>
            <person name="Roux S."/>
            <person name="Paez-Espino D."/>
            <person name="Jungbluth S."/>
            <person name="Walsh D.A."/>
            <person name="Denef V.J."/>
            <person name="McMahon K.D."/>
            <person name="Konstantinidis K.T."/>
            <person name="Eloe-Fadrosh E.A."/>
            <person name="Kyrpides N.C."/>
            <person name="Woyke T."/>
        </authorList>
    </citation>
    <scope>NUCLEOTIDE SEQUENCE</scope>
    <source>
        <strain evidence="2">GVMAG-M-3300023184-77</strain>
    </source>
</reference>
<dbReference type="AlphaFoldDB" id="A0A6C0IFJ6"/>
<proteinExistence type="predicted"/>